<evidence type="ECO:0000313" key="1">
    <source>
        <dbReference type="EMBL" id="CEK47397.1"/>
    </source>
</evidence>
<name>A0A0B6XTQ3_9EUPU</name>
<feature type="non-terminal residue" evidence="1">
    <location>
        <position position="54"/>
    </location>
</feature>
<dbReference type="EMBL" id="HACG01000532">
    <property type="protein sequence ID" value="CEK47397.1"/>
    <property type="molecule type" value="Transcribed_RNA"/>
</dbReference>
<protein>
    <submittedName>
        <fullName evidence="1">Uncharacterized protein</fullName>
    </submittedName>
</protein>
<organism evidence="1">
    <name type="scientific">Arion vulgaris</name>
    <dbReference type="NCBI Taxonomy" id="1028688"/>
    <lineage>
        <taxon>Eukaryota</taxon>
        <taxon>Metazoa</taxon>
        <taxon>Spiralia</taxon>
        <taxon>Lophotrochozoa</taxon>
        <taxon>Mollusca</taxon>
        <taxon>Gastropoda</taxon>
        <taxon>Heterobranchia</taxon>
        <taxon>Euthyneura</taxon>
        <taxon>Panpulmonata</taxon>
        <taxon>Eupulmonata</taxon>
        <taxon>Stylommatophora</taxon>
        <taxon>Helicina</taxon>
        <taxon>Arionoidea</taxon>
        <taxon>Arionidae</taxon>
        <taxon>Arion</taxon>
    </lineage>
</organism>
<gene>
    <name evidence="1" type="primary">ORF1279</name>
</gene>
<reference evidence="1" key="1">
    <citation type="submission" date="2014-12" db="EMBL/GenBank/DDBJ databases">
        <title>Insight into the proteome of Arion vulgaris.</title>
        <authorList>
            <person name="Aradska J."/>
            <person name="Bulat T."/>
            <person name="Smidak R."/>
            <person name="Sarate P."/>
            <person name="Gangsoo J."/>
            <person name="Sialana F."/>
            <person name="Bilban M."/>
            <person name="Lubec G."/>
        </authorList>
    </citation>
    <scope>NUCLEOTIDE SEQUENCE</scope>
    <source>
        <tissue evidence="1">Skin</tissue>
    </source>
</reference>
<proteinExistence type="predicted"/>
<dbReference type="AlphaFoldDB" id="A0A0B6XTQ3"/>
<accession>A0A0B6XTQ3</accession>
<sequence length="54" mass="6525">MTDHYGLRHPYFNNSKLERCLRRLSHYQEAKDFILYGKLLLNLTNLNYLDVPIL</sequence>